<keyword evidence="1" id="KW-0862">Zinc</keyword>
<keyword evidence="5" id="KW-1185">Reference proteome</keyword>
<evidence type="ECO:0000256" key="1">
    <source>
        <dbReference type="PROSITE-ProRule" id="PRU00325"/>
    </source>
</evidence>
<name>A0A2V5KTP4_9BACL</name>
<gene>
    <name evidence="4" type="ORF">DLM86_20890</name>
</gene>
<accession>A0A2V5KTP4</accession>
<evidence type="ECO:0000259" key="3">
    <source>
        <dbReference type="PROSITE" id="PS50966"/>
    </source>
</evidence>
<organism evidence="4 5">
    <name type="scientific">Paenibacillus flagellatus</name>
    <dbReference type="NCBI Taxonomy" id="2211139"/>
    <lineage>
        <taxon>Bacteria</taxon>
        <taxon>Bacillati</taxon>
        <taxon>Bacillota</taxon>
        <taxon>Bacilli</taxon>
        <taxon>Bacillales</taxon>
        <taxon>Paenibacillaceae</taxon>
        <taxon>Paenibacillus</taxon>
    </lineage>
</organism>
<evidence type="ECO:0000256" key="2">
    <source>
        <dbReference type="SAM" id="Coils"/>
    </source>
</evidence>
<feature type="domain" description="SWIM-type" evidence="3">
    <location>
        <begin position="60"/>
        <end position="93"/>
    </location>
</feature>
<dbReference type="RefSeq" id="WP_110841995.1">
    <property type="nucleotide sequence ID" value="NZ_QJVJ01000009.1"/>
</dbReference>
<dbReference type="OrthoDB" id="7593573at2"/>
<evidence type="ECO:0000313" key="4">
    <source>
        <dbReference type="EMBL" id="PYI52626.1"/>
    </source>
</evidence>
<dbReference type="GO" id="GO:0008270">
    <property type="term" value="F:zinc ion binding"/>
    <property type="evidence" value="ECO:0007669"/>
    <property type="project" value="UniProtKB-KW"/>
</dbReference>
<dbReference type="PROSITE" id="PS50966">
    <property type="entry name" value="ZF_SWIM"/>
    <property type="match status" value="1"/>
</dbReference>
<feature type="coiled-coil region" evidence="2">
    <location>
        <begin position="223"/>
        <end position="250"/>
    </location>
</feature>
<sequence length="538" mass="62709">MLRTQISREELDRLGDEIRRHFELHTVERGLEYQQKGYVYNTDVLPERTIVSKVQGGEVYDVKLDLNFFGLSECSCPTEGSCSHMAAVFFYALSAFGRPDAFVKDWKLRQEEPRIVKAGSKLHRQTALLPSSQPATVALKETAGADEWLGHMEREFASFSERHNKFKYDIDEYYNAAFQTAVRPATWWGNDAKKLLTVYGLVYALKRLELDYDSGGQALAPRLAGYRETAESLERKLAEAADEVDAEEARRRSPDHLLRLGAFAADAWASTKAYPLVQWLDVYRLLWSRLLRHEPWMRQEIERIGRRLDGASPMTDGERDDLLKAAAHFDVMAGNDKDAWSRFGRASSFHPAEALFYVNEFRRGGEWERLWQWLEWLLPQCRRNDRELFQSLCSFAAEAARQLGREEEWARALVAMLPASYYVYTEFLIKSGRFREWADYHLAERVAVFELYPSDVRAAEAHDPTLLFPLYHQTIERFILQKNRTAYREAIRLLKKLGTLYQQAGLSDRYELFLRRLSQQYARLRAFREELTKGKLYR</sequence>
<reference evidence="4 5" key="1">
    <citation type="submission" date="2018-05" db="EMBL/GenBank/DDBJ databases">
        <title>Paenibacillus flagellatus sp. nov., isolated from selenium mineral soil.</title>
        <authorList>
            <person name="Dai X."/>
        </authorList>
    </citation>
    <scope>NUCLEOTIDE SEQUENCE [LARGE SCALE GENOMIC DNA]</scope>
    <source>
        <strain evidence="4 5">DXL2</strain>
    </source>
</reference>
<protein>
    <recommendedName>
        <fullName evidence="3">SWIM-type domain-containing protein</fullName>
    </recommendedName>
</protein>
<dbReference type="Proteomes" id="UP000247476">
    <property type="component" value="Unassembled WGS sequence"/>
</dbReference>
<dbReference type="AlphaFoldDB" id="A0A2V5KTP4"/>
<comment type="caution">
    <text evidence="4">The sequence shown here is derived from an EMBL/GenBank/DDBJ whole genome shotgun (WGS) entry which is preliminary data.</text>
</comment>
<dbReference type="EMBL" id="QJVJ01000009">
    <property type="protein sequence ID" value="PYI52626.1"/>
    <property type="molecule type" value="Genomic_DNA"/>
</dbReference>
<keyword evidence="1" id="KW-0863">Zinc-finger</keyword>
<proteinExistence type="predicted"/>
<keyword evidence="1" id="KW-0479">Metal-binding</keyword>
<evidence type="ECO:0000313" key="5">
    <source>
        <dbReference type="Proteomes" id="UP000247476"/>
    </source>
</evidence>
<dbReference type="InterPro" id="IPR007527">
    <property type="entry name" value="Znf_SWIM"/>
</dbReference>
<keyword evidence="2" id="KW-0175">Coiled coil</keyword>